<dbReference type="OrthoDB" id="10025739at2759"/>
<gene>
    <name evidence="2" type="ORF">M0811_08302</name>
</gene>
<keyword evidence="3" id="KW-1185">Reference proteome</keyword>
<evidence type="ECO:0000256" key="1">
    <source>
        <dbReference type="ARBA" id="ARBA00007073"/>
    </source>
</evidence>
<comment type="similarity">
    <text evidence="1">Belongs to the CTAG/PCC1 family.</text>
</comment>
<name>A0A9Q0RBP0_ANAIG</name>
<dbReference type="Pfam" id="PF09341">
    <property type="entry name" value="Pcc1"/>
    <property type="match status" value="1"/>
</dbReference>
<evidence type="ECO:0000313" key="3">
    <source>
        <dbReference type="Proteomes" id="UP001149090"/>
    </source>
</evidence>
<evidence type="ECO:0000313" key="2">
    <source>
        <dbReference type="EMBL" id="KAJ5073738.1"/>
    </source>
</evidence>
<sequence length="85" mass="9892">MNNFPFLFQLNIPFPSQKEAQFVLKTIEVDEELAKSVKRIIQQKESNLIFELTSNSIKDLRTTIQSLINSILLTLRTLHSFEILI</sequence>
<evidence type="ECO:0008006" key="4">
    <source>
        <dbReference type="Google" id="ProtNLM"/>
    </source>
</evidence>
<dbReference type="Gene3D" id="3.30.310.50">
    <property type="entry name" value="Alpha-D-phosphohexomutase, C-terminal domain"/>
    <property type="match status" value="1"/>
</dbReference>
<accession>A0A9Q0RBP0</accession>
<dbReference type="Proteomes" id="UP001149090">
    <property type="component" value="Unassembled WGS sequence"/>
</dbReference>
<protein>
    <recommendedName>
        <fullName evidence="4">Transcription factor Pcc1</fullName>
    </recommendedName>
</protein>
<reference evidence="2" key="1">
    <citation type="submission" date="2022-10" db="EMBL/GenBank/DDBJ databases">
        <title>Novel sulphate-reducing endosymbionts in the free-living metamonad Anaeramoeba.</title>
        <authorList>
            <person name="Jerlstrom-Hultqvist J."/>
            <person name="Cepicka I."/>
            <person name="Gallot-Lavallee L."/>
            <person name="Salas-Leiva D."/>
            <person name="Curtis B.A."/>
            <person name="Zahonova K."/>
            <person name="Pipaliya S."/>
            <person name="Dacks J."/>
            <person name="Roger A.J."/>
        </authorList>
    </citation>
    <scope>NUCLEOTIDE SEQUENCE</scope>
    <source>
        <strain evidence="2">BMAN</strain>
    </source>
</reference>
<organism evidence="2 3">
    <name type="scientific">Anaeramoeba ignava</name>
    <name type="common">Anaerobic marine amoeba</name>
    <dbReference type="NCBI Taxonomy" id="1746090"/>
    <lineage>
        <taxon>Eukaryota</taxon>
        <taxon>Metamonada</taxon>
        <taxon>Anaeramoebidae</taxon>
        <taxon>Anaeramoeba</taxon>
    </lineage>
</organism>
<dbReference type="InterPro" id="IPR015419">
    <property type="entry name" value="CTAG/Pcc1"/>
</dbReference>
<dbReference type="OMA" id="FECYNTK"/>
<dbReference type="EMBL" id="JAPDFW010000072">
    <property type="protein sequence ID" value="KAJ5073738.1"/>
    <property type="molecule type" value="Genomic_DNA"/>
</dbReference>
<comment type="caution">
    <text evidence="2">The sequence shown here is derived from an EMBL/GenBank/DDBJ whole genome shotgun (WGS) entry which is preliminary data.</text>
</comment>
<dbReference type="AlphaFoldDB" id="A0A9Q0RBP0"/>
<proteinExistence type="inferred from homology"/>